<evidence type="ECO:0000313" key="4">
    <source>
        <dbReference type="Proteomes" id="UP000651668"/>
    </source>
</evidence>
<feature type="domain" description="STAS" evidence="2">
    <location>
        <begin position="5"/>
        <end position="108"/>
    </location>
</feature>
<dbReference type="Proteomes" id="UP000651668">
    <property type="component" value="Unassembled WGS sequence"/>
</dbReference>
<comment type="caution">
    <text evidence="3">The sequence shown here is derived from an EMBL/GenBank/DDBJ whole genome shotgun (WGS) entry which is preliminary data.</text>
</comment>
<dbReference type="Pfam" id="PF01740">
    <property type="entry name" value="STAS"/>
    <property type="match status" value="1"/>
</dbReference>
<reference evidence="3" key="1">
    <citation type="journal article" date="2014" name="Int. J. Syst. Evol. Microbiol.">
        <title>Complete genome sequence of Corynebacterium casei LMG S-19264T (=DSM 44701T), isolated from a smear-ripened cheese.</title>
        <authorList>
            <consortium name="US DOE Joint Genome Institute (JGI-PGF)"/>
            <person name="Walter F."/>
            <person name="Albersmeier A."/>
            <person name="Kalinowski J."/>
            <person name="Ruckert C."/>
        </authorList>
    </citation>
    <scope>NUCLEOTIDE SEQUENCE</scope>
    <source>
        <strain evidence="3">CGMCC 1.15343</strain>
    </source>
</reference>
<dbReference type="CDD" id="cd07043">
    <property type="entry name" value="STAS_anti-anti-sigma_factors"/>
    <property type="match status" value="1"/>
</dbReference>
<accession>A0A916U9W0</accession>
<reference evidence="3" key="2">
    <citation type="submission" date="2020-09" db="EMBL/GenBank/DDBJ databases">
        <authorList>
            <person name="Sun Q."/>
            <person name="Zhou Y."/>
        </authorList>
    </citation>
    <scope>NUCLEOTIDE SEQUENCE</scope>
    <source>
        <strain evidence="3">CGMCC 1.15343</strain>
    </source>
</reference>
<evidence type="ECO:0000259" key="2">
    <source>
        <dbReference type="Pfam" id="PF01740"/>
    </source>
</evidence>
<organism evidence="3 4">
    <name type="scientific">Pedobacter quisquiliarum</name>
    <dbReference type="NCBI Taxonomy" id="1834438"/>
    <lineage>
        <taxon>Bacteria</taxon>
        <taxon>Pseudomonadati</taxon>
        <taxon>Bacteroidota</taxon>
        <taxon>Sphingobacteriia</taxon>
        <taxon>Sphingobacteriales</taxon>
        <taxon>Sphingobacteriaceae</taxon>
        <taxon>Pedobacter</taxon>
    </lineage>
</organism>
<dbReference type="RefSeq" id="WP_188626696.1">
    <property type="nucleotide sequence ID" value="NZ_BMIL01000006.1"/>
</dbReference>
<sequence>MALIVDKHEKYVVVKLNEETFTNDNAPLLKSEFILLNSQGYRNIIMDLSMVTNCEDSQDLSCLLVGDRLCRKANGHFLITGVNESLEKIIEIAGLDESLNFVAKLREAEDLIFMEEVEKDLLGGGSTDEDEDDEDDLDEEVRG</sequence>
<dbReference type="SUPFAM" id="SSF52091">
    <property type="entry name" value="SpoIIaa-like"/>
    <property type="match status" value="1"/>
</dbReference>
<protein>
    <recommendedName>
        <fullName evidence="2">STAS domain-containing protein</fullName>
    </recommendedName>
</protein>
<feature type="region of interest" description="Disordered" evidence="1">
    <location>
        <begin position="120"/>
        <end position="143"/>
    </location>
</feature>
<evidence type="ECO:0000256" key="1">
    <source>
        <dbReference type="SAM" id="MobiDB-lite"/>
    </source>
</evidence>
<gene>
    <name evidence="3" type="ORF">GCM10011387_19350</name>
</gene>
<feature type="compositionally biased region" description="Acidic residues" evidence="1">
    <location>
        <begin position="127"/>
        <end position="143"/>
    </location>
</feature>
<evidence type="ECO:0000313" key="3">
    <source>
        <dbReference type="EMBL" id="GGC65904.1"/>
    </source>
</evidence>
<dbReference type="InterPro" id="IPR002645">
    <property type="entry name" value="STAS_dom"/>
</dbReference>
<dbReference type="AlphaFoldDB" id="A0A916U9W0"/>
<dbReference type="EMBL" id="BMIL01000006">
    <property type="protein sequence ID" value="GGC65904.1"/>
    <property type="molecule type" value="Genomic_DNA"/>
</dbReference>
<dbReference type="Gene3D" id="3.30.750.24">
    <property type="entry name" value="STAS domain"/>
    <property type="match status" value="1"/>
</dbReference>
<name>A0A916U9W0_9SPHI</name>
<dbReference type="InterPro" id="IPR036513">
    <property type="entry name" value="STAS_dom_sf"/>
</dbReference>
<proteinExistence type="predicted"/>
<keyword evidence="4" id="KW-1185">Reference proteome</keyword>